<reference evidence="11" key="1">
    <citation type="journal article" date="2010" name="Nature">
        <title>The Amphimedon queenslandica genome and the evolution of animal complexity.</title>
        <authorList>
            <person name="Srivastava M."/>
            <person name="Simakov O."/>
            <person name="Chapman J."/>
            <person name="Fahey B."/>
            <person name="Gauthier M.E."/>
            <person name="Mitros T."/>
            <person name="Richards G.S."/>
            <person name="Conaco C."/>
            <person name="Dacre M."/>
            <person name="Hellsten U."/>
            <person name="Larroux C."/>
            <person name="Putnam N.H."/>
            <person name="Stanke M."/>
            <person name="Adamska M."/>
            <person name="Darling A."/>
            <person name="Degnan S.M."/>
            <person name="Oakley T.H."/>
            <person name="Plachetzki D.C."/>
            <person name="Zhai Y."/>
            <person name="Adamski M."/>
            <person name="Calcino A."/>
            <person name="Cummins S.F."/>
            <person name="Goodstein D.M."/>
            <person name="Harris C."/>
            <person name="Jackson D.J."/>
            <person name="Leys S.P."/>
            <person name="Shu S."/>
            <person name="Woodcroft B.J."/>
            <person name="Vervoort M."/>
            <person name="Kosik K.S."/>
            <person name="Manning G."/>
            <person name="Degnan B.M."/>
            <person name="Rokhsar D.S."/>
        </authorList>
    </citation>
    <scope>NUCLEOTIDE SEQUENCE [LARGE SCALE GENOMIC DNA]</scope>
</reference>
<dbReference type="Gene3D" id="3.20.90.10">
    <property type="entry name" value="Tubby Protein, Chain A"/>
    <property type="match status" value="1"/>
</dbReference>
<evidence type="ECO:0000256" key="2">
    <source>
        <dbReference type="ARBA" id="ARBA00007129"/>
    </source>
</evidence>
<dbReference type="InterPro" id="IPR015943">
    <property type="entry name" value="WD40/YVTN_repeat-like_dom_sf"/>
</dbReference>
<feature type="domain" description="IFT121/TULP4 N-terminal" evidence="9">
    <location>
        <begin position="40"/>
        <end position="330"/>
    </location>
</feature>
<evidence type="ECO:0000313" key="10">
    <source>
        <dbReference type="EnsemblMetazoa" id="Aqu2.1.42688_001"/>
    </source>
</evidence>
<feature type="region of interest" description="Disordered" evidence="7">
    <location>
        <begin position="18"/>
        <end position="38"/>
    </location>
</feature>
<dbReference type="Pfam" id="PF24797">
    <property type="entry name" value="Beta-prop_WDR35_TULP_N"/>
    <property type="match status" value="1"/>
</dbReference>
<name>A0A1X7VTE1_AMPQE</name>
<dbReference type="SMART" id="SM00320">
    <property type="entry name" value="WD40"/>
    <property type="match status" value="2"/>
</dbReference>
<dbReference type="AlphaFoldDB" id="A0A1X7VTE1"/>
<evidence type="ECO:0000256" key="1">
    <source>
        <dbReference type="ARBA" id="ARBA00004496"/>
    </source>
</evidence>
<evidence type="ECO:0000256" key="6">
    <source>
        <dbReference type="PROSITE-ProRule" id="PRU00221"/>
    </source>
</evidence>
<dbReference type="InterPro" id="IPR000007">
    <property type="entry name" value="Tubby_C"/>
</dbReference>
<gene>
    <name evidence="10" type="primary">100641618</name>
</gene>
<keyword evidence="5" id="KW-0677">Repeat</keyword>
<dbReference type="SUPFAM" id="SSF50978">
    <property type="entry name" value="WD40 repeat-like"/>
    <property type="match status" value="1"/>
</dbReference>
<dbReference type="Proteomes" id="UP000007879">
    <property type="component" value="Unassembled WGS sequence"/>
</dbReference>
<dbReference type="PROSITE" id="PS50082">
    <property type="entry name" value="WD_REPEATS_2"/>
    <property type="match status" value="1"/>
</dbReference>
<sequence>MWASSTRYQASVGSKLRSLSWSNSGRNPEEEESHAEHPVGGWLAAGAEEGSVGVSWISTEEDESIFTSCRGSSGKLFKSSFNLKGHVGGVRIVRWRPQGDRLATYDSWGNIKVWKNRAKVLALDFDYSITSVVKDIQWSYCGCYVAICTEDGHLQIFSGLNGAYIFSIQIVTSSAYGSYAQFTSLSWNKPTTSIALGTEKGEVIDIDPLQHGRFMATMVVREDTAVISACYFGPVKEVNIATPEGNRTLSTQSLSLYLANGEVAIFRNVSSACCMCVHTRIINGKAKWNEEQTVLAVVGYYARNSGQCMTPSFLAARFVDGDGSILLTVDQLIAGQPGTDAPLLQDICWGLSDSVLFIAHDRHLFSVDVMMTIPSLLRLCREKVVSNLHKKSSLFSLQQLPLPTQEIKRLSSMCPLLLAPLLNAQLPLSDLLRPLSPGVRLHCIVVPENETVNESENSLPQSFLLKYEQFGSYIPLLRAKQRPRRFFNVRYQLHPVERRKERRPDFWGQARSPSQTQRRSRGLRGSFRRHQLTAQTSDTCNDIAEPSQEAATSVDNDSSNSASLIIAEIEGNTVSKHYKFISSYEANESNRNPTLLGTLNVVTHYIKCEPRDIAVGLCTGDTKITLTSKKPEWNQQFGIFELDFGGRINRDSVKNFQIDLNDEVVFQFGKSIHGHYCLDFQYPFSPVTALGVALGSIS</sequence>
<evidence type="ECO:0000256" key="7">
    <source>
        <dbReference type="SAM" id="MobiDB-lite"/>
    </source>
</evidence>
<organism evidence="10">
    <name type="scientific">Amphimedon queenslandica</name>
    <name type="common">Sponge</name>
    <dbReference type="NCBI Taxonomy" id="400682"/>
    <lineage>
        <taxon>Eukaryota</taxon>
        <taxon>Metazoa</taxon>
        <taxon>Porifera</taxon>
        <taxon>Demospongiae</taxon>
        <taxon>Heteroscleromorpha</taxon>
        <taxon>Haplosclerida</taxon>
        <taxon>Niphatidae</taxon>
        <taxon>Amphimedon</taxon>
    </lineage>
</organism>
<evidence type="ECO:0000259" key="9">
    <source>
        <dbReference type="Pfam" id="PF24797"/>
    </source>
</evidence>
<evidence type="ECO:0000256" key="3">
    <source>
        <dbReference type="ARBA" id="ARBA00022490"/>
    </source>
</evidence>
<dbReference type="GO" id="GO:0005737">
    <property type="term" value="C:cytoplasm"/>
    <property type="evidence" value="ECO:0007669"/>
    <property type="project" value="UniProtKB-SubCell"/>
</dbReference>
<dbReference type="PRINTS" id="PR01573">
    <property type="entry name" value="SUPERTUBBY"/>
</dbReference>
<dbReference type="Pfam" id="PF01167">
    <property type="entry name" value="Tub"/>
    <property type="match status" value="1"/>
</dbReference>
<dbReference type="PANTHER" id="PTHR16517">
    <property type="entry name" value="TUBBY-RELATED"/>
    <property type="match status" value="1"/>
</dbReference>
<comment type="subcellular location">
    <subcellularLocation>
        <location evidence="1">Cytoplasm</location>
    </subcellularLocation>
</comment>
<evidence type="ECO:0000313" key="11">
    <source>
        <dbReference type="Proteomes" id="UP000007879"/>
    </source>
</evidence>
<dbReference type="OrthoDB" id="8775810at2759"/>
<keyword evidence="4 6" id="KW-0853">WD repeat</keyword>
<evidence type="ECO:0000256" key="4">
    <source>
        <dbReference type="ARBA" id="ARBA00022574"/>
    </source>
</evidence>
<feature type="repeat" description="WD" evidence="6">
    <location>
        <begin position="83"/>
        <end position="115"/>
    </location>
</feature>
<dbReference type="InterPro" id="IPR025659">
    <property type="entry name" value="Tubby-like_C"/>
</dbReference>
<dbReference type="InterPro" id="IPR056159">
    <property type="entry name" value="Beta-prop_IFT121_TULP_N"/>
</dbReference>
<feature type="compositionally biased region" description="Basic residues" evidence="7">
    <location>
        <begin position="518"/>
        <end position="531"/>
    </location>
</feature>
<dbReference type="InterPro" id="IPR036322">
    <property type="entry name" value="WD40_repeat_dom_sf"/>
</dbReference>
<dbReference type="InterPro" id="IPR001680">
    <property type="entry name" value="WD40_rpt"/>
</dbReference>
<dbReference type="Gene3D" id="2.130.10.10">
    <property type="entry name" value="YVTN repeat-like/Quinoprotein amine dehydrogenase"/>
    <property type="match status" value="1"/>
</dbReference>
<dbReference type="eggNOG" id="KOG2503">
    <property type="taxonomic scope" value="Eukaryota"/>
</dbReference>
<dbReference type="EnsemblMetazoa" id="Aqu2.1.42688_001">
    <property type="protein sequence ID" value="Aqu2.1.42688_001"/>
    <property type="gene ID" value="Aqu2.1.42688"/>
</dbReference>
<evidence type="ECO:0000256" key="5">
    <source>
        <dbReference type="ARBA" id="ARBA00022737"/>
    </source>
</evidence>
<dbReference type="EnsemblMetazoa" id="XM_003383014.3">
    <property type="protein sequence ID" value="XP_003383062.1"/>
    <property type="gene ID" value="LOC100641618"/>
</dbReference>
<proteinExistence type="inferred from homology"/>
<accession>A0A1X7VTE1</accession>
<evidence type="ECO:0000259" key="8">
    <source>
        <dbReference type="Pfam" id="PF01167"/>
    </source>
</evidence>
<dbReference type="InParanoid" id="A0A1X7VTE1"/>
<comment type="similarity">
    <text evidence="2">Belongs to the TUB family.</text>
</comment>
<dbReference type="SUPFAM" id="SSF54518">
    <property type="entry name" value="Tubby C-terminal domain-like"/>
    <property type="match status" value="1"/>
</dbReference>
<keyword evidence="3" id="KW-0963">Cytoplasm</keyword>
<protein>
    <submittedName>
        <fullName evidence="10">Uncharacterized protein</fullName>
    </submittedName>
</protein>
<dbReference type="KEGG" id="aqu:100641618"/>
<dbReference type="STRING" id="400682.A0A1X7VTE1"/>
<dbReference type="PANTHER" id="PTHR16517:SF2">
    <property type="entry name" value="TUBBY-RELATED PROTEIN 4"/>
    <property type="match status" value="1"/>
</dbReference>
<keyword evidence="11" id="KW-1185">Reference proteome</keyword>
<reference evidence="10" key="2">
    <citation type="submission" date="2017-05" db="UniProtKB">
        <authorList>
            <consortium name="EnsemblMetazoa"/>
        </authorList>
    </citation>
    <scope>IDENTIFICATION</scope>
</reference>
<feature type="region of interest" description="Disordered" evidence="7">
    <location>
        <begin position="502"/>
        <end position="556"/>
    </location>
</feature>
<feature type="domain" description="Tubby C-terminal" evidence="8">
    <location>
        <begin position="623"/>
        <end position="697"/>
    </location>
</feature>